<protein>
    <submittedName>
        <fullName evidence="7">4-aminobutyrate--2-oxoglutarate transaminase</fullName>
    </submittedName>
</protein>
<evidence type="ECO:0000256" key="1">
    <source>
        <dbReference type="ARBA" id="ARBA00001933"/>
    </source>
</evidence>
<dbReference type="OrthoDB" id="9801834at2"/>
<evidence type="ECO:0000313" key="7">
    <source>
        <dbReference type="EMBL" id="PWR19100.1"/>
    </source>
</evidence>
<evidence type="ECO:0000256" key="4">
    <source>
        <dbReference type="ARBA" id="ARBA00022679"/>
    </source>
</evidence>
<dbReference type="InterPro" id="IPR005814">
    <property type="entry name" value="Aminotrans_3"/>
</dbReference>
<keyword evidence="8" id="KW-1185">Reference proteome</keyword>
<dbReference type="InterPro" id="IPR015421">
    <property type="entry name" value="PyrdxlP-dep_Trfase_major"/>
</dbReference>
<dbReference type="PANTHER" id="PTHR11986">
    <property type="entry name" value="AMINOTRANSFERASE CLASS III"/>
    <property type="match status" value="1"/>
</dbReference>
<keyword evidence="3" id="KW-0032">Aminotransferase</keyword>
<organism evidence="7 8">
    <name type="scientific">Zavarzinia compransoris</name>
    <dbReference type="NCBI Taxonomy" id="1264899"/>
    <lineage>
        <taxon>Bacteria</taxon>
        <taxon>Pseudomonadati</taxon>
        <taxon>Pseudomonadota</taxon>
        <taxon>Alphaproteobacteria</taxon>
        <taxon>Rhodospirillales</taxon>
        <taxon>Zavarziniaceae</taxon>
        <taxon>Zavarzinia</taxon>
    </lineage>
</organism>
<dbReference type="InterPro" id="IPR004632">
    <property type="entry name" value="4NH2But_aminotransferase_bac"/>
</dbReference>
<evidence type="ECO:0000313" key="8">
    <source>
        <dbReference type="Proteomes" id="UP000246077"/>
    </source>
</evidence>
<sequence>MATNAEFTARREAATPRGVSVAYPVYAEKAENAELWDVEGKRYIDFAGGIAVLNVGHRHPKVIAAVKDQLDRFTHTCFQVAPYEGYVELAERLNALAPFKGPARTVFFTTGAEATENAVKISRAHTGRSAVIAFTGAFHGRTMMTMAMTGKTLPYKKKFGPMPSEVYHIPFPVEDHGVSVADSLRALEFLFRADVEPSRVACIIIEPVQGEGGFYPAPKELLEALRKLCDDHGIVLVADEVQTGFARTGRIFGIEHSGVEPDLVTVAKSLGGGFPISGVIGKAAIMDAADPGGIGGTYAGSPVSCAAALAVLDVIAEEKLLDRANAIGERIKARVARIGTRNDVVPVTAIRGPGAMIGFDIVKSRGSYEPDADATKRVTAAAIDAGLILLSCGVYGNVIRVLVPLTVSDAVLDEGLDKLEAALAAAYLGA</sequence>
<dbReference type="EMBL" id="QGLF01000005">
    <property type="protein sequence ID" value="PWR19100.1"/>
    <property type="molecule type" value="Genomic_DNA"/>
</dbReference>
<dbReference type="RefSeq" id="WP_109922784.1">
    <property type="nucleotide sequence ID" value="NZ_QGLF01000005.1"/>
</dbReference>
<dbReference type="Gene3D" id="3.40.640.10">
    <property type="entry name" value="Type I PLP-dependent aspartate aminotransferase-like (Major domain)"/>
    <property type="match status" value="1"/>
</dbReference>
<dbReference type="GO" id="GO:0034386">
    <property type="term" value="F:4-aminobutyrate:2-oxoglutarate transaminase activity"/>
    <property type="evidence" value="ECO:0007669"/>
    <property type="project" value="InterPro"/>
</dbReference>
<dbReference type="PANTHER" id="PTHR11986:SF58">
    <property type="entry name" value="LEUCINE_METHIONINE RACEMASE"/>
    <property type="match status" value="1"/>
</dbReference>
<dbReference type="GO" id="GO:0009448">
    <property type="term" value="P:gamma-aminobutyric acid metabolic process"/>
    <property type="evidence" value="ECO:0007669"/>
    <property type="project" value="InterPro"/>
</dbReference>
<keyword evidence="4" id="KW-0808">Transferase</keyword>
<evidence type="ECO:0000256" key="5">
    <source>
        <dbReference type="ARBA" id="ARBA00022898"/>
    </source>
</evidence>
<dbReference type="FunFam" id="3.40.640.10:FF:000013">
    <property type="entry name" value="4-aminobutyrate aminotransferase"/>
    <property type="match status" value="1"/>
</dbReference>
<comment type="caution">
    <text evidence="7">The sequence shown here is derived from an EMBL/GenBank/DDBJ whole genome shotgun (WGS) entry which is preliminary data.</text>
</comment>
<keyword evidence="5 6" id="KW-0663">Pyridoxal phosphate</keyword>
<dbReference type="InterPro" id="IPR050103">
    <property type="entry name" value="Class-III_PLP-dep_AT"/>
</dbReference>
<dbReference type="Pfam" id="PF00202">
    <property type="entry name" value="Aminotran_3"/>
    <property type="match status" value="1"/>
</dbReference>
<dbReference type="SUPFAM" id="SSF53383">
    <property type="entry name" value="PLP-dependent transferases"/>
    <property type="match status" value="1"/>
</dbReference>
<dbReference type="Gene3D" id="3.90.1150.10">
    <property type="entry name" value="Aspartate Aminotransferase, domain 1"/>
    <property type="match status" value="1"/>
</dbReference>
<name>A0A317DYY9_9PROT</name>
<evidence type="ECO:0000256" key="2">
    <source>
        <dbReference type="ARBA" id="ARBA00008954"/>
    </source>
</evidence>
<proteinExistence type="inferred from homology"/>
<dbReference type="NCBIfam" id="TIGR00700">
    <property type="entry name" value="GABAtrnsam"/>
    <property type="match status" value="1"/>
</dbReference>
<dbReference type="PROSITE" id="PS00600">
    <property type="entry name" value="AA_TRANSFER_CLASS_3"/>
    <property type="match status" value="1"/>
</dbReference>
<comment type="cofactor">
    <cofactor evidence="1">
        <name>pyridoxal 5'-phosphate</name>
        <dbReference type="ChEBI" id="CHEBI:597326"/>
    </cofactor>
</comment>
<gene>
    <name evidence="7" type="primary">gabT</name>
    <name evidence="7" type="ORF">DKG75_19275</name>
</gene>
<dbReference type="GO" id="GO:0030170">
    <property type="term" value="F:pyridoxal phosphate binding"/>
    <property type="evidence" value="ECO:0007669"/>
    <property type="project" value="InterPro"/>
</dbReference>
<comment type="similarity">
    <text evidence="2 6">Belongs to the class-III pyridoxal-phosphate-dependent aminotransferase family.</text>
</comment>
<evidence type="ECO:0000256" key="6">
    <source>
        <dbReference type="RuleBase" id="RU003560"/>
    </source>
</evidence>
<dbReference type="PIRSF" id="PIRSF000521">
    <property type="entry name" value="Transaminase_4ab_Lys_Orn"/>
    <property type="match status" value="1"/>
</dbReference>
<dbReference type="InterPro" id="IPR049704">
    <property type="entry name" value="Aminotrans_3_PPA_site"/>
</dbReference>
<dbReference type="Proteomes" id="UP000246077">
    <property type="component" value="Unassembled WGS sequence"/>
</dbReference>
<reference evidence="8" key="1">
    <citation type="submission" date="2018-05" db="EMBL/GenBank/DDBJ databases">
        <title>Zavarzinia sp. HR-AS.</title>
        <authorList>
            <person name="Lee Y."/>
            <person name="Jeon C.O."/>
        </authorList>
    </citation>
    <scope>NUCLEOTIDE SEQUENCE [LARGE SCALE GENOMIC DNA]</scope>
    <source>
        <strain evidence="8">DSM 1231</strain>
    </source>
</reference>
<dbReference type="GO" id="GO:0042802">
    <property type="term" value="F:identical protein binding"/>
    <property type="evidence" value="ECO:0007669"/>
    <property type="project" value="TreeGrafter"/>
</dbReference>
<dbReference type="AlphaFoldDB" id="A0A317DYY9"/>
<dbReference type="InterPro" id="IPR015424">
    <property type="entry name" value="PyrdxlP-dep_Trfase"/>
</dbReference>
<evidence type="ECO:0000256" key="3">
    <source>
        <dbReference type="ARBA" id="ARBA00022576"/>
    </source>
</evidence>
<dbReference type="InterPro" id="IPR015422">
    <property type="entry name" value="PyrdxlP-dep_Trfase_small"/>
</dbReference>
<accession>A0A317DYY9</accession>
<dbReference type="CDD" id="cd00610">
    <property type="entry name" value="OAT_like"/>
    <property type="match status" value="1"/>
</dbReference>